<dbReference type="AlphaFoldDB" id="A0A1D8QTI6"/>
<name>A0A1D8QTI6_9PROT</name>
<keyword evidence="2" id="KW-1185">Reference proteome</keyword>
<dbReference type="KEGG" id="aasc:A4S02_01575"/>
<dbReference type="EMBL" id="CP015164">
    <property type="protein sequence ID" value="AOW45653.1"/>
    <property type="molecule type" value="Genomic_DNA"/>
</dbReference>
<accession>A0A1D8QTI6</accession>
<proteinExistence type="predicted"/>
<protein>
    <submittedName>
        <fullName evidence="1">Uncharacterized protein</fullName>
    </submittedName>
</protein>
<evidence type="ECO:0000313" key="1">
    <source>
        <dbReference type="EMBL" id="AOW45653.1"/>
    </source>
</evidence>
<gene>
    <name evidence="1" type="ORF">A4S02_01575</name>
</gene>
<sequence length="94" mass="10217">MPQTALYLPERSSSPIAHPAHGRPQIYQGFSISLTPSLAVCMARACPCAAPAAQAQPACFCVAKIRILMNLPHFSQFSRNTKSQFFVNFPVAPI</sequence>
<dbReference type="Proteomes" id="UP000175973">
    <property type="component" value="Chromosome"/>
</dbReference>
<organism evidence="1 2">
    <name type="scientific">Acetobacter ascendens</name>
    <dbReference type="NCBI Taxonomy" id="481146"/>
    <lineage>
        <taxon>Bacteria</taxon>
        <taxon>Pseudomonadati</taxon>
        <taxon>Pseudomonadota</taxon>
        <taxon>Alphaproteobacteria</taxon>
        <taxon>Acetobacterales</taxon>
        <taxon>Acetobacteraceae</taxon>
        <taxon>Acetobacter</taxon>
    </lineage>
</organism>
<reference evidence="2" key="1">
    <citation type="submission" date="2016-04" db="EMBL/GenBank/DDBJ databases">
        <authorList>
            <person name="Jeon C.O."/>
            <person name="Cho G.Y."/>
            <person name="Jeong H.I."/>
            <person name="Kim K.H."/>
        </authorList>
    </citation>
    <scope>NUCLEOTIDE SEQUENCE [LARGE SCALE GENOMIC DNA]</scope>
    <source>
        <strain evidence="2">LMG 1590</strain>
    </source>
</reference>
<evidence type="ECO:0000313" key="2">
    <source>
        <dbReference type="Proteomes" id="UP000175973"/>
    </source>
</evidence>